<dbReference type="InterPro" id="IPR016040">
    <property type="entry name" value="NAD(P)-bd_dom"/>
</dbReference>
<evidence type="ECO:0000313" key="4">
    <source>
        <dbReference type="Proteomes" id="UP000654947"/>
    </source>
</evidence>
<comment type="caution">
    <text evidence="3">The sequence shown here is derived from an EMBL/GenBank/DDBJ whole genome shotgun (WGS) entry which is preliminary data.</text>
</comment>
<keyword evidence="4" id="KW-1185">Reference proteome</keyword>
<gene>
    <name evidence="3" type="ORF">GCM10007147_43820</name>
</gene>
<dbReference type="Gene3D" id="3.40.50.720">
    <property type="entry name" value="NAD(P)-binding Rossmann-like Domain"/>
    <property type="match status" value="1"/>
</dbReference>
<dbReference type="PANTHER" id="PTHR43162:SF1">
    <property type="entry name" value="PRESTALK A DIFFERENTIATION PROTEIN A"/>
    <property type="match status" value="1"/>
</dbReference>
<accession>A0A919CLN2</accession>
<organism evidence="3 4">
    <name type="scientific">Nocardiopsis kunsanensis</name>
    <dbReference type="NCBI Taxonomy" id="141693"/>
    <lineage>
        <taxon>Bacteria</taxon>
        <taxon>Bacillati</taxon>
        <taxon>Actinomycetota</taxon>
        <taxon>Actinomycetes</taxon>
        <taxon>Streptosporangiales</taxon>
        <taxon>Nocardiopsidaceae</taxon>
        <taxon>Nocardiopsis</taxon>
    </lineage>
</organism>
<sequence>MATIVVTGATGTLGRPVAEQLRGQGHQVRPASRHPARDHTPPVDLRTGTGLAQVLEGADTLVHCATSPTGGDITATRHLIAAARAAGVQHLVHISIVGCDRVPLGYYKTKHLVEQALLASDLGVSVLRTTQFHDLVRLLVRSSARLPVMAVPDIPVQPIGTAEVAARLAHLAVQEPQGRVTDMAGPSIQPLAELAHTYLDSVGSHRRPVPVRLPGATMAAFGRGEHLAPDRRVGTQTFADFCALGSDGYQGRWWPLSSPRV</sequence>
<dbReference type="RefSeq" id="WP_193518645.1">
    <property type="nucleotide sequence ID" value="NZ_BMXL01000039.1"/>
</dbReference>
<dbReference type="PANTHER" id="PTHR43162">
    <property type="match status" value="1"/>
</dbReference>
<protein>
    <submittedName>
        <fullName evidence="3">Nucleotide-diphosphate-sugar epimerase</fullName>
    </submittedName>
</protein>
<feature type="region of interest" description="Disordered" evidence="1">
    <location>
        <begin position="22"/>
        <end position="44"/>
    </location>
</feature>
<dbReference type="SUPFAM" id="SSF51735">
    <property type="entry name" value="NAD(P)-binding Rossmann-fold domains"/>
    <property type="match status" value="1"/>
</dbReference>
<dbReference type="Pfam" id="PF13460">
    <property type="entry name" value="NAD_binding_10"/>
    <property type="match status" value="1"/>
</dbReference>
<dbReference type="EMBL" id="BMXL01000039">
    <property type="protein sequence ID" value="GHD36442.1"/>
    <property type="molecule type" value="Genomic_DNA"/>
</dbReference>
<proteinExistence type="predicted"/>
<dbReference type="Proteomes" id="UP000654947">
    <property type="component" value="Unassembled WGS sequence"/>
</dbReference>
<reference evidence="3 4" key="1">
    <citation type="journal article" date="2014" name="Int. J. Syst. Evol. Microbiol.">
        <title>Complete genome sequence of Corynebacterium casei LMG S-19264T (=DSM 44701T), isolated from a smear-ripened cheese.</title>
        <authorList>
            <consortium name="US DOE Joint Genome Institute (JGI-PGF)"/>
            <person name="Walter F."/>
            <person name="Albersmeier A."/>
            <person name="Kalinowski J."/>
            <person name="Ruckert C."/>
        </authorList>
    </citation>
    <scope>NUCLEOTIDE SEQUENCE [LARGE SCALE GENOMIC DNA]</scope>
    <source>
        <strain evidence="3 4">KCTC 19473</strain>
    </source>
</reference>
<dbReference type="InterPro" id="IPR051604">
    <property type="entry name" value="Ergot_Alk_Oxidoreductase"/>
</dbReference>
<dbReference type="AlphaFoldDB" id="A0A919CLN2"/>
<name>A0A919CLN2_9ACTN</name>
<evidence type="ECO:0000256" key="1">
    <source>
        <dbReference type="SAM" id="MobiDB-lite"/>
    </source>
</evidence>
<evidence type="ECO:0000313" key="3">
    <source>
        <dbReference type="EMBL" id="GHD36442.1"/>
    </source>
</evidence>
<dbReference type="InterPro" id="IPR036291">
    <property type="entry name" value="NAD(P)-bd_dom_sf"/>
</dbReference>
<feature type="domain" description="NAD(P)-binding" evidence="2">
    <location>
        <begin position="8"/>
        <end position="134"/>
    </location>
</feature>
<evidence type="ECO:0000259" key="2">
    <source>
        <dbReference type="Pfam" id="PF13460"/>
    </source>
</evidence>